<protein>
    <recommendedName>
        <fullName evidence="3">Transcriptional regulator, AbiEi antitoxin, Type IV TA system</fullName>
    </recommendedName>
</protein>
<proteinExistence type="predicted"/>
<dbReference type="OrthoDB" id="9798200at2"/>
<keyword evidence="2" id="KW-1185">Reference proteome</keyword>
<evidence type="ECO:0008006" key="3">
    <source>
        <dbReference type="Google" id="ProtNLM"/>
    </source>
</evidence>
<dbReference type="EMBL" id="LIYD01000005">
    <property type="protein sequence ID" value="KOS08074.1"/>
    <property type="molecule type" value="Genomic_DNA"/>
</dbReference>
<evidence type="ECO:0000313" key="2">
    <source>
        <dbReference type="Proteomes" id="UP000037755"/>
    </source>
</evidence>
<sequence>MTESIENKILAKIKKNRRGRIFFVDDFIAVAVAKTVNKTLERLATKGELTRIARGIYTRPEMSKLLGQPLTPSTEVIAKAIAKRDRARILPTGTYALNMLGLSTQVPMNVVYLTDGAARKIQLGKRSILFKKTTPKNLAVEGELTGLAIQALRVLEKDKVTEEQEQKIIEFLKKEKPEVLARDIALAPEWIRQIMRKALPLKP</sequence>
<evidence type="ECO:0000313" key="1">
    <source>
        <dbReference type="EMBL" id="KOS08074.1"/>
    </source>
</evidence>
<dbReference type="Proteomes" id="UP000037755">
    <property type="component" value="Unassembled WGS sequence"/>
</dbReference>
<gene>
    <name evidence="1" type="ORF">AM493_20000</name>
</gene>
<accession>A0A0M8MFY4</accession>
<name>A0A0M8MFY4_9FLAO</name>
<comment type="caution">
    <text evidence="1">The sequence shown here is derived from an EMBL/GenBank/DDBJ whole genome shotgun (WGS) entry which is preliminary data.</text>
</comment>
<organism evidence="1 2">
    <name type="scientific">Flavobacterium akiainvivens</name>
    <dbReference type="NCBI Taxonomy" id="1202724"/>
    <lineage>
        <taxon>Bacteria</taxon>
        <taxon>Pseudomonadati</taxon>
        <taxon>Bacteroidota</taxon>
        <taxon>Flavobacteriia</taxon>
        <taxon>Flavobacteriales</taxon>
        <taxon>Flavobacteriaceae</taxon>
        <taxon>Flavobacterium</taxon>
    </lineage>
</organism>
<dbReference type="Pfam" id="PF19570">
    <property type="entry name" value="DUF6088"/>
    <property type="match status" value="1"/>
</dbReference>
<dbReference type="PATRIC" id="fig|1202724.3.peg.4142"/>
<dbReference type="RefSeq" id="WP_054409889.1">
    <property type="nucleotide sequence ID" value="NZ_FOYA01000017.1"/>
</dbReference>
<reference evidence="1 2" key="1">
    <citation type="submission" date="2015-08" db="EMBL/GenBank/DDBJ databases">
        <title>Whole genome sequence of Flavobacterium akiainvivens IK-1T, from decaying Wikstroemia oahuensis, an endemic Hawaiian shrub.</title>
        <authorList>
            <person name="Wan X."/>
            <person name="Hou S."/>
            <person name="Saito J."/>
            <person name="Donachie S."/>
        </authorList>
    </citation>
    <scope>NUCLEOTIDE SEQUENCE [LARGE SCALE GENOMIC DNA]</scope>
    <source>
        <strain evidence="1 2">IK-1</strain>
    </source>
</reference>
<dbReference type="InterPro" id="IPR045738">
    <property type="entry name" value="DUF6088"/>
</dbReference>
<dbReference type="AlphaFoldDB" id="A0A0M8MFY4"/>